<dbReference type="STRING" id="39495.SAMN02745111_02161"/>
<keyword evidence="2" id="KW-0503">Monooxygenase</keyword>
<evidence type="ECO:0000259" key="1">
    <source>
        <dbReference type="PROSITE" id="PS51725"/>
    </source>
</evidence>
<keyword evidence="3" id="KW-1185">Reference proteome</keyword>
<dbReference type="InterPro" id="IPR007138">
    <property type="entry name" value="ABM_dom"/>
</dbReference>
<reference evidence="2 3" key="1">
    <citation type="submission" date="2017-02" db="EMBL/GenBank/DDBJ databases">
        <authorList>
            <person name="Peterson S.W."/>
        </authorList>
    </citation>
    <scope>NUCLEOTIDE SEQUENCE [LARGE SCALE GENOMIC DNA]</scope>
    <source>
        <strain evidence="2 3">ATCC 35992</strain>
    </source>
</reference>
<dbReference type="AlphaFoldDB" id="A0A1T4W330"/>
<name>A0A1T4W330_9FIRM</name>
<dbReference type="Proteomes" id="UP000190814">
    <property type="component" value="Unassembled WGS sequence"/>
</dbReference>
<organism evidence="2 3">
    <name type="scientific">Eubacterium uniforme</name>
    <dbReference type="NCBI Taxonomy" id="39495"/>
    <lineage>
        <taxon>Bacteria</taxon>
        <taxon>Bacillati</taxon>
        <taxon>Bacillota</taxon>
        <taxon>Clostridia</taxon>
        <taxon>Eubacteriales</taxon>
        <taxon>Eubacteriaceae</taxon>
        <taxon>Eubacterium</taxon>
    </lineage>
</organism>
<gene>
    <name evidence="2" type="ORF">SAMN02745111_02161</name>
</gene>
<dbReference type="OrthoDB" id="123158at2"/>
<accession>A0A1T4W330</accession>
<dbReference type="SUPFAM" id="SSF54909">
    <property type="entry name" value="Dimeric alpha+beta barrel"/>
    <property type="match status" value="1"/>
</dbReference>
<dbReference type="InterPro" id="IPR011008">
    <property type="entry name" value="Dimeric_a/b-barrel"/>
</dbReference>
<keyword evidence="2" id="KW-0560">Oxidoreductase</keyword>
<sequence length="110" mass="12808">MAITINIRYTGEGENAKKFAEEMVSSGVVESIRNENGNLRYEYFFSMEDSHTVLLIDSWENQKAIDEHHDSPMMKAIAELRKKYDLHMTVERFLSDESGNGDKDEKFIRK</sequence>
<dbReference type="GO" id="GO:0004497">
    <property type="term" value="F:monooxygenase activity"/>
    <property type="evidence" value="ECO:0007669"/>
    <property type="project" value="UniProtKB-KW"/>
</dbReference>
<dbReference type="EMBL" id="FUXZ01000015">
    <property type="protein sequence ID" value="SKA71121.1"/>
    <property type="molecule type" value="Genomic_DNA"/>
</dbReference>
<feature type="domain" description="ABM" evidence="1">
    <location>
        <begin position="3"/>
        <end position="94"/>
    </location>
</feature>
<dbReference type="Gene3D" id="3.30.70.100">
    <property type="match status" value="1"/>
</dbReference>
<proteinExistence type="predicted"/>
<dbReference type="PROSITE" id="PS51725">
    <property type="entry name" value="ABM"/>
    <property type="match status" value="1"/>
</dbReference>
<dbReference type="Pfam" id="PF03992">
    <property type="entry name" value="ABM"/>
    <property type="match status" value="1"/>
</dbReference>
<evidence type="ECO:0000313" key="2">
    <source>
        <dbReference type="EMBL" id="SKA71121.1"/>
    </source>
</evidence>
<evidence type="ECO:0000313" key="3">
    <source>
        <dbReference type="Proteomes" id="UP000190814"/>
    </source>
</evidence>
<dbReference type="RefSeq" id="WP_078766987.1">
    <property type="nucleotide sequence ID" value="NZ_FUXZ01000015.1"/>
</dbReference>
<protein>
    <submittedName>
        <fullName evidence="2">Quinol monooxygenase YgiN</fullName>
    </submittedName>
</protein>